<proteinExistence type="inferred from homology"/>
<evidence type="ECO:0000256" key="2">
    <source>
        <dbReference type="ARBA" id="ARBA00022630"/>
    </source>
</evidence>
<dbReference type="InterPro" id="IPR008259">
    <property type="entry name" value="FMN_hydac_DH_AS"/>
</dbReference>
<dbReference type="Pfam" id="PF01070">
    <property type="entry name" value="FMN_dh"/>
    <property type="match status" value="1"/>
</dbReference>
<comment type="cofactor">
    <cofactor evidence="1">
        <name>FMN</name>
        <dbReference type="ChEBI" id="CHEBI:58210"/>
    </cofactor>
</comment>
<dbReference type="InterPro" id="IPR037396">
    <property type="entry name" value="FMN_HAD"/>
</dbReference>
<evidence type="ECO:0000256" key="6">
    <source>
        <dbReference type="PIRSR" id="PIRSR000138-1"/>
    </source>
</evidence>
<feature type="binding site" evidence="7">
    <location>
        <position position="261"/>
    </location>
    <ligand>
        <name>FMN</name>
        <dbReference type="ChEBI" id="CHEBI:58210"/>
    </ligand>
</feature>
<dbReference type="PIRSF" id="PIRSF000138">
    <property type="entry name" value="Al-hdrx_acd_dh"/>
    <property type="match status" value="1"/>
</dbReference>
<dbReference type="FunFam" id="3.20.20.70:FF:000029">
    <property type="entry name" value="L-lactate dehydrogenase"/>
    <property type="match status" value="1"/>
</dbReference>
<feature type="binding site" evidence="7">
    <location>
        <begin position="316"/>
        <end position="320"/>
    </location>
    <ligand>
        <name>FMN</name>
        <dbReference type="ChEBI" id="CHEBI:58210"/>
    </ligand>
</feature>
<feature type="binding site" evidence="7">
    <location>
        <position position="151"/>
    </location>
    <ligand>
        <name>FMN</name>
        <dbReference type="ChEBI" id="CHEBI:58210"/>
    </ligand>
</feature>
<reference evidence="9 10" key="1">
    <citation type="submission" date="2019-07" db="EMBL/GenBank/DDBJ databases">
        <title>Sphingomonas solaris sp. nov., isolated from a solar panel from Boston, Massachusetts.</title>
        <authorList>
            <person name="Tanner K."/>
            <person name="Pascual J."/>
            <person name="Mancuso C."/>
            <person name="Pereto J."/>
            <person name="Khalil A."/>
            <person name="Vilanova C."/>
        </authorList>
    </citation>
    <scope>NUCLEOTIDE SEQUENCE [LARGE SCALE GENOMIC DNA]</scope>
    <source>
        <strain evidence="9 10">R4DWN</strain>
    </source>
</reference>
<evidence type="ECO:0000313" key="9">
    <source>
        <dbReference type="EMBL" id="TVV70213.1"/>
    </source>
</evidence>
<dbReference type="SUPFAM" id="SSF51395">
    <property type="entry name" value="FMN-linked oxidoreductases"/>
    <property type="match status" value="1"/>
</dbReference>
<dbReference type="GO" id="GO:0016614">
    <property type="term" value="F:oxidoreductase activity, acting on CH-OH group of donors"/>
    <property type="evidence" value="ECO:0007669"/>
    <property type="project" value="UniProtKB-ARBA"/>
</dbReference>
<dbReference type="InterPro" id="IPR012133">
    <property type="entry name" value="Alpha-hydoxy_acid_DH_FMN"/>
</dbReference>
<feature type="active site" description="Proton acceptor" evidence="6">
    <location>
        <position position="285"/>
    </location>
</feature>
<dbReference type="RefSeq" id="WP_145155522.1">
    <property type="nucleotide sequence ID" value="NZ_VNIM01000136.1"/>
</dbReference>
<feature type="binding site" evidence="7">
    <location>
        <position position="188"/>
    </location>
    <ligand>
        <name>glyoxylate</name>
        <dbReference type="ChEBI" id="CHEBI:36655"/>
    </ligand>
</feature>
<comment type="similarity">
    <text evidence="5">Belongs to the FMN-dependent alpha-hydroxy acid dehydrogenase family.</text>
</comment>
<keyword evidence="2 7" id="KW-0285">Flavoprotein</keyword>
<dbReference type="PROSITE" id="PS00557">
    <property type="entry name" value="FMN_HYDROXY_ACID_DH_1"/>
    <property type="match status" value="1"/>
</dbReference>
<dbReference type="OrthoDB" id="9770452at2"/>
<feature type="domain" description="FMN hydroxy acid dehydrogenase" evidence="8">
    <location>
        <begin position="21"/>
        <end position="390"/>
    </location>
</feature>
<feature type="binding site" evidence="7">
    <location>
        <position position="179"/>
    </location>
    <ligand>
        <name>FMN</name>
        <dbReference type="ChEBI" id="CHEBI:58210"/>
    </ligand>
</feature>
<protein>
    <submittedName>
        <fullName evidence="9">Alpha-hydroxy-acid oxidizing protein</fullName>
    </submittedName>
</protein>
<dbReference type="PANTHER" id="PTHR10578">
    <property type="entry name" value="S -2-HYDROXY-ACID OXIDASE-RELATED"/>
    <property type="match status" value="1"/>
</dbReference>
<keyword evidence="10" id="KW-1185">Reference proteome</keyword>
<feature type="binding site" evidence="7">
    <location>
        <position position="288"/>
    </location>
    <ligand>
        <name>glyoxylate</name>
        <dbReference type="ChEBI" id="CHEBI:36655"/>
    </ligand>
</feature>
<gene>
    <name evidence="9" type="ORF">FOY91_19635</name>
</gene>
<dbReference type="EMBL" id="VNIM01000136">
    <property type="protein sequence ID" value="TVV70213.1"/>
    <property type="molecule type" value="Genomic_DNA"/>
</dbReference>
<evidence type="ECO:0000256" key="4">
    <source>
        <dbReference type="ARBA" id="ARBA00023002"/>
    </source>
</evidence>
<feature type="binding site" evidence="7">
    <location>
        <position position="47"/>
    </location>
    <ligand>
        <name>glyoxylate</name>
        <dbReference type="ChEBI" id="CHEBI:36655"/>
    </ligand>
</feature>
<keyword evidence="4" id="KW-0560">Oxidoreductase</keyword>
<dbReference type="GO" id="GO:0010181">
    <property type="term" value="F:FMN binding"/>
    <property type="evidence" value="ECO:0007669"/>
    <property type="project" value="InterPro"/>
</dbReference>
<dbReference type="PROSITE" id="PS51349">
    <property type="entry name" value="FMN_HYDROXY_ACID_DH_2"/>
    <property type="match status" value="1"/>
</dbReference>
<dbReference type="InterPro" id="IPR000262">
    <property type="entry name" value="FMN-dep_DH"/>
</dbReference>
<dbReference type="InterPro" id="IPR013785">
    <property type="entry name" value="Aldolase_TIM"/>
</dbReference>
<evidence type="ECO:0000256" key="1">
    <source>
        <dbReference type="ARBA" id="ARBA00001917"/>
    </source>
</evidence>
<evidence type="ECO:0000256" key="3">
    <source>
        <dbReference type="ARBA" id="ARBA00022643"/>
    </source>
</evidence>
<dbReference type="Gene3D" id="3.20.20.70">
    <property type="entry name" value="Aldolase class I"/>
    <property type="match status" value="1"/>
</dbReference>
<evidence type="ECO:0000313" key="10">
    <source>
        <dbReference type="Proteomes" id="UP000318681"/>
    </source>
</evidence>
<feature type="binding site" evidence="7">
    <location>
        <position position="283"/>
    </location>
    <ligand>
        <name>FMN</name>
        <dbReference type="ChEBI" id="CHEBI:58210"/>
    </ligand>
</feature>
<feature type="binding site" evidence="7">
    <location>
        <position position="153"/>
    </location>
    <ligand>
        <name>glyoxylate</name>
        <dbReference type="ChEBI" id="CHEBI:36655"/>
    </ligand>
</feature>
<evidence type="ECO:0000256" key="7">
    <source>
        <dbReference type="PIRSR" id="PIRSR000138-2"/>
    </source>
</evidence>
<dbReference type="PANTHER" id="PTHR10578:SF143">
    <property type="entry name" value="FMN-DEPENDENT ALPHA-HYDROXY ACID DEHYDROGENASE PB1A11.03"/>
    <property type="match status" value="1"/>
</dbReference>
<organism evidence="9 10">
    <name type="scientific">Alterirhizorhabdus solaris</name>
    <dbReference type="NCBI Taxonomy" id="2529389"/>
    <lineage>
        <taxon>Bacteria</taxon>
        <taxon>Pseudomonadati</taxon>
        <taxon>Pseudomonadota</taxon>
        <taxon>Alphaproteobacteria</taxon>
        <taxon>Sphingomonadales</taxon>
        <taxon>Rhizorhabdaceae</taxon>
        <taxon>Alterirhizorhabdus</taxon>
    </lineage>
</organism>
<feature type="binding site" evidence="7">
    <location>
        <position position="285"/>
    </location>
    <ligand>
        <name>glyoxylate</name>
        <dbReference type="ChEBI" id="CHEBI:36655"/>
    </ligand>
</feature>
<accession>A0A558QSU2</accession>
<evidence type="ECO:0000259" key="8">
    <source>
        <dbReference type="PROSITE" id="PS51349"/>
    </source>
</evidence>
<feature type="binding site" evidence="7">
    <location>
        <begin position="339"/>
        <end position="340"/>
    </location>
    <ligand>
        <name>FMN</name>
        <dbReference type="ChEBI" id="CHEBI:58210"/>
    </ligand>
</feature>
<evidence type="ECO:0000256" key="5">
    <source>
        <dbReference type="ARBA" id="ARBA00024042"/>
    </source>
</evidence>
<dbReference type="Proteomes" id="UP000318681">
    <property type="component" value="Unassembled WGS sequence"/>
</dbReference>
<keyword evidence="3 7" id="KW-0288">FMN</keyword>
<dbReference type="AlphaFoldDB" id="A0A558QSU2"/>
<comment type="caution">
    <text evidence="9">The sequence shown here is derived from an EMBL/GenBank/DDBJ whole genome shotgun (WGS) entry which is preliminary data.</text>
</comment>
<sequence>MGSLLEAPGPHRQAAIYVAGTAPAVPVDADRLRAAAQAMLSPEAFAYADGAAGRGTTRRANRHALDRWQIRPRVGRDITGGDMRATLFGRTLPVPMLLAPLGALELAHPHADLAVARAAAGAGVPMIVSSQASFAMERIAGEMADAPRWFQLYPSRSAALVESLVTRAEACGCEAIVVTLDTPTLGWRPDDLDLGHLPFFFGKGIANYLSDPVFRALLDRPPEEDLPAAVRMFLGVFANPGFTWAKLAGVRALTRLPLLVKGVTHPDDARRAIDHGVDGIIVSNHGGRQIDGAVPAVTALDEIAPVVAGQVPVLFDSGIRGGTDIFRALALGANGVLIGRPLFHALAVAGEAGVAALIANLIAEFDLTMRLAGCTAIAEIDRNMIRRGEP</sequence>
<name>A0A558QSU2_9SPHN</name>
<feature type="binding site" evidence="7">
    <location>
        <position position="129"/>
    </location>
    <ligand>
        <name>FMN</name>
        <dbReference type="ChEBI" id="CHEBI:58210"/>
    </ligand>
</feature>
<feature type="binding site" evidence="7">
    <location>
        <begin position="100"/>
        <end position="102"/>
    </location>
    <ligand>
        <name>FMN</name>
        <dbReference type="ChEBI" id="CHEBI:58210"/>
    </ligand>
</feature>